<keyword evidence="10" id="KW-0175">Coiled coil</keyword>
<dbReference type="CDD" id="cd18793">
    <property type="entry name" value="SF2_C_SNF"/>
    <property type="match status" value="1"/>
</dbReference>
<keyword evidence="9" id="KW-0539">Nucleus</keyword>
<dbReference type="InterPro" id="IPR000953">
    <property type="entry name" value="Chromo/chromo_shadow_dom"/>
</dbReference>
<evidence type="ECO:0000256" key="2">
    <source>
        <dbReference type="ARBA" id="ARBA00022737"/>
    </source>
</evidence>
<dbReference type="eggNOG" id="KOG0384">
    <property type="taxonomic scope" value="Eukaryota"/>
</dbReference>
<dbReference type="STRING" id="400682.A0A1X7UPI6"/>
<keyword evidence="2" id="KW-0677">Repeat</keyword>
<dbReference type="InParanoid" id="A0A1X7UPI6"/>
<dbReference type="InterPro" id="IPR049730">
    <property type="entry name" value="SNF2/RAD54-like_C"/>
</dbReference>
<protein>
    <recommendedName>
        <fullName evidence="16">DNA helicase</fullName>
    </recommendedName>
</protein>
<evidence type="ECO:0000256" key="4">
    <source>
        <dbReference type="ARBA" id="ARBA00022801"/>
    </source>
</evidence>
<dbReference type="SMART" id="SM00490">
    <property type="entry name" value="HELICc"/>
    <property type="match status" value="1"/>
</dbReference>
<feature type="compositionally biased region" description="Acidic residues" evidence="11">
    <location>
        <begin position="1165"/>
        <end position="1193"/>
    </location>
</feature>
<organism evidence="15">
    <name type="scientific">Amphimedon queenslandica</name>
    <name type="common">Sponge</name>
    <dbReference type="NCBI Taxonomy" id="400682"/>
    <lineage>
        <taxon>Eukaryota</taxon>
        <taxon>Metazoa</taxon>
        <taxon>Porifera</taxon>
        <taxon>Demospongiae</taxon>
        <taxon>Heteroscleromorpha</taxon>
        <taxon>Haplosclerida</taxon>
        <taxon>Niphatidae</taxon>
        <taxon>Amphimedon</taxon>
    </lineage>
</organism>
<evidence type="ECO:0000259" key="13">
    <source>
        <dbReference type="PROSITE" id="PS51192"/>
    </source>
</evidence>
<evidence type="ECO:0000259" key="14">
    <source>
        <dbReference type="PROSITE" id="PS51194"/>
    </source>
</evidence>
<evidence type="ECO:0000256" key="3">
    <source>
        <dbReference type="ARBA" id="ARBA00022741"/>
    </source>
</evidence>
<feature type="compositionally biased region" description="Polar residues" evidence="11">
    <location>
        <begin position="1197"/>
        <end position="1206"/>
    </location>
</feature>
<feature type="region of interest" description="Disordered" evidence="11">
    <location>
        <begin position="1689"/>
        <end position="1724"/>
    </location>
</feature>
<feature type="domain" description="Chromo" evidence="12">
    <location>
        <begin position="217"/>
        <end position="270"/>
    </location>
</feature>
<dbReference type="FunFam" id="3.40.50.300:FF:000015">
    <property type="entry name" value="chromodomain-helicase-DNA-binding protein 9 isoform X1"/>
    <property type="match status" value="1"/>
</dbReference>
<evidence type="ECO:0000256" key="1">
    <source>
        <dbReference type="ARBA" id="ARBA00004123"/>
    </source>
</evidence>
<feature type="compositionally biased region" description="Polar residues" evidence="11">
    <location>
        <begin position="1631"/>
        <end position="1652"/>
    </location>
</feature>
<dbReference type="PANTHER" id="PTHR46850">
    <property type="entry name" value="CHROMODOMAIN-HELICASE-DNA-BINDING PROTEIN 9"/>
    <property type="match status" value="1"/>
</dbReference>
<evidence type="ECO:0008006" key="16">
    <source>
        <dbReference type="Google" id="ProtNLM"/>
    </source>
</evidence>
<keyword evidence="5" id="KW-0067">ATP-binding</keyword>
<dbReference type="SMART" id="SM00298">
    <property type="entry name" value="CHROMO"/>
    <property type="match status" value="2"/>
</dbReference>
<dbReference type="Gene3D" id="3.40.50.300">
    <property type="entry name" value="P-loop containing nucleotide triphosphate hydrolases"/>
    <property type="match status" value="1"/>
</dbReference>
<feature type="compositionally biased region" description="Acidic residues" evidence="11">
    <location>
        <begin position="1571"/>
        <end position="1592"/>
    </location>
</feature>
<evidence type="ECO:0000256" key="9">
    <source>
        <dbReference type="ARBA" id="ARBA00023242"/>
    </source>
</evidence>
<keyword evidence="8" id="KW-0804">Transcription</keyword>
<keyword evidence="6" id="KW-0805">Transcription regulation</keyword>
<feature type="compositionally biased region" description="Low complexity" evidence="11">
    <location>
        <begin position="1614"/>
        <end position="1630"/>
    </location>
</feature>
<dbReference type="GO" id="GO:0016787">
    <property type="term" value="F:hydrolase activity"/>
    <property type="evidence" value="ECO:0007669"/>
    <property type="project" value="UniProtKB-KW"/>
</dbReference>
<evidence type="ECO:0000259" key="12">
    <source>
        <dbReference type="PROSITE" id="PS50013"/>
    </source>
</evidence>
<dbReference type="GO" id="GO:0003677">
    <property type="term" value="F:DNA binding"/>
    <property type="evidence" value="ECO:0007669"/>
    <property type="project" value="UniProtKB-KW"/>
</dbReference>
<dbReference type="Pfam" id="PF23078">
    <property type="entry name" value="HTH_CHD6-9"/>
    <property type="match status" value="1"/>
</dbReference>
<feature type="region of interest" description="Disordered" evidence="11">
    <location>
        <begin position="1136"/>
        <end position="1206"/>
    </location>
</feature>
<dbReference type="PROSITE" id="PS51194">
    <property type="entry name" value="HELICASE_CTER"/>
    <property type="match status" value="1"/>
</dbReference>
<dbReference type="InterPro" id="IPR014001">
    <property type="entry name" value="Helicase_ATP-bd"/>
</dbReference>
<feature type="compositionally biased region" description="Low complexity" evidence="11">
    <location>
        <begin position="1136"/>
        <end position="1147"/>
    </location>
</feature>
<dbReference type="FunFam" id="2.40.50.40:FF:000001">
    <property type="entry name" value="chromodomain-helicase-DNA-binding protein 8 isoform X4"/>
    <property type="match status" value="1"/>
</dbReference>
<dbReference type="CDD" id="cd18668">
    <property type="entry name" value="CD1_tandem_CHD5-9_like"/>
    <property type="match status" value="1"/>
</dbReference>
<evidence type="ECO:0000256" key="10">
    <source>
        <dbReference type="SAM" id="Coils"/>
    </source>
</evidence>
<feature type="region of interest" description="Disordered" evidence="11">
    <location>
        <begin position="1471"/>
        <end position="1510"/>
    </location>
</feature>
<feature type="compositionally biased region" description="Polar residues" evidence="11">
    <location>
        <begin position="1699"/>
        <end position="1710"/>
    </location>
</feature>
<reference evidence="15" key="1">
    <citation type="submission" date="2017-05" db="UniProtKB">
        <authorList>
            <consortium name="EnsemblMetazoa"/>
        </authorList>
    </citation>
    <scope>IDENTIFICATION</scope>
</reference>
<dbReference type="SUPFAM" id="SSF54160">
    <property type="entry name" value="Chromo domain-like"/>
    <property type="match status" value="2"/>
</dbReference>
<dbReference type="PROSITE" id="PS51192">
    <property type="entry name" value="HELICASE_ATP_BIND_1"/>
    <property type="match status" value="1"/>
</dbReference>
<evidence type="ECO:0000256" key="7">
    <source>
        <dbReference type="ARBA" id="ARBA00023125"/>
    </source>
</evidence>
<accession>A0A1X7UPI6</accession>
<dbReference type="Gene3D" id="2.40.50.40">
    <property type="match status" value="2"/>
</dbReference>
<feature type="region of interest" description="Disordered" evidence="11">
    <location>
        <begin position="1"/>
        <end position="77"/>
    </location>
</feature>
<proteinExistence type="predicted"/>
<dbReference type="PROSITE" id="PS50013">
    <property type="entry name" value="CHROMO_2"/>
    <property type="match status" value="1"/>
</dbReference>
<dbReference type="InterPro" id="IPR038718">
    <property type="entry name" value="SNF2-like_sf"/>
</dbReference>
<dbReference type="InterPro" id="IPR056342">
    <property type="entry name" value="HTH_CHD6-9"/>
</dbReference>
<dbReference type="Gene3D" id="3.40.50.10810">
    <property type="entry name" value="Tandem AAA-ATPase domain"/>
    <property type="match status" value="1"/>
</dbReference>
<dbReference type="InterPro" id="IPR023780">
    <property type="entry name" value="Chromo_domain"/>
</dbReference>
<feature type="domain" description="Helicase ATP-binding" evidence="13">
    <location>
        <begin position="317"/>
        <end position="491"/>
    </location>
</feature>
<evidence type="ECO:0000256" key="11">
    <source>
        <dbReference type="SAM" id="MobiDB-lite"/>
    </source>
</evidence>
<dbReference type="SUPFAM" id="SSF52540">
    <property type="entry name" value="P-loop containing nucleoside triphosphate hydrolases"/>
    <property type="match status" value="2"/>
</dbReference>
<dbReference type="OrthoDB" id="5857104at2759"/>
<evidence type="ECO:0000256" key="5">
    <source>
        <dbReference type="ARBA" id="ARBA00022840"/>
    </source>
</evidence>
<comment type="subcellular location">
    <subcellularLocation>
        <location evidence="1">Nucleus</location>
    </subcellularLocation>
</comment>
<dbReference type="GO" id="GO:0005634">
    <property type="term" value="C:nucleus"/>
    <property type="evidence" value="ECO:0007669"/>
    <property type="project" value="UniProtKB-SubCell"/>
</dbReference>
<evidence type="ECO:0000256" key="6">
    <source>
        <dbReference type="ARBA" id="ARBA00023015"/>
    </source>
</evidence>
<name>A0A1X7UPI6_AMPQE</name>
<dbReference type="SMART" id="SM00487">
    <property type="entry name" value="DEXDc"/>
    <property type="match status" value="1"/>
</dbReference>
<feature type="domain" description="Helicase C-terminal" evidence="14">
    <location>
        <begin position="626"/>
        <end position="782"/>
    </location>
</feature>
<dbReference type="Pfam" id="PF00176">
    <property type="entry name" value="SNF2-rel_dom"/>
    <property type="match status" value="1"/>
</dbReference>
<sequence length="1724" mass="198024">MHNADSEDESFGSGTPDVSDGDTPDDSSTRRRSQRIKGQRKHYVDDVSISDEETLDDIMQPPPRKTGFYGYTGPPDDESDYDEGLMVGGMKGGKSSRYKKSITINPTEGFQYSDIYVDAPAEEANVVEKILSHRMRPNTNTGTGASDDGAKKQGEFIEEYLVKYKNYSYIHAEWATFDKLLRGDKRFDGKVKRYKQKQAQMGIFANIDDEPFNPDYTVADRILDLASQVESSGEKVIHYLVKWKSLPYEDSTWELEENVDVGVIEKFLQYSTMPPEEELQYIRRPPPNRFKPIKESSHYKGDNLLRPYQLEGLNWLLFNWYTRQNCILADEMGLGKTVQSIALILEIIDAGIRGPFLVIAPLSTISNWQREFETWSNLNVIIYHGSAYSRRMIQEYELYFRDQSGKIIIDAYKFNVIVTTYEVLLSDNSELKNILWRAVIIDEAHRLKNKNCKMLEGLRELHMEHRVLLTGTPLQNSVDELFSLLNFLEPSQFPSLQLFLQQFGDLKTEEQVEELQTVLKPMMLRRLKEDVEKSLAPKEETIIEIELTAIQKQYYRAILERNFTFLTKGSNTVPNLLNTMMELRKCCNHPFLIAGAELKIVEDFQVHFPNRHISESLIQASGKLVLVDKLLPKLREKGHKVLIFSQMVKCLDILEDYLRMKGYMYERIDGQVRGTLRQAAIDRFSKPEYDRFVFLLCTRAGGLGINLTAADTVIIYDSDWNPQNDIQAQARCHRIGQNKMVKVYRLITTNSYEREMFDRASLKLGLDKAVLQSMNTQQQASGPPQLSKSEIENLLKRGAYSTIMDSDDAANQFCEEDIDQILERRTQVIQLESEGKGSTFSKASFVSDGATDIHIDDPDFWQKWAKKANLNLDQLAKKDNLVMDEPRVRRQVRRYGDEMLETIVDMDESQEEILDILPSRGKKGWTKLECFKIEKALLVYGWGQWVDILAGCNFKKRQLNIRDIENISRTMLIYCLHNFSGDEKVKVYIHQMIDPSIQTEDHSDDSSTHSGYFTGFTEEDYLALMAKDPETLFQEESYMKHLRRHSTKILLRVRQLHLIRWQIMKPYIKQIKAGAFAKDLDFVPPKPEEDPPVPWWNSLCDVSLLVGIVKHGYEQFRQWRSDRSLCFWELVGEQQQQTQQQSTPQTRQSKKKRLSKATPSKDSFLEGESEGEEELFELDDDEIDNPGGEESDEGSPNGPQAPQQPKLTTVIRKTRASTAAMLVIPAVQLSQSTEQYIWPSLAEINTRSRRLVNAYLKQQKREELRHAQLIKEQERKEREAEVSRKRELKKAELAQKWSKREEQDFGRIVSYFGIEYEEGSNKYDWTHFRQLANLGKKTDDRLTLYFHDFKEMCRRVIKRKRPKMGYSGVLLDPVTEDKAIKCLQRLDLLSAVRREILPHPQFDELIKLCQASFEVPHWWIPDTHDRDLLKGVAKHGLYRTDFLLYNDPELSFLTTVPQSALFIPTCNNNKECGESEDGGERENSDSEDEGTGEEEQKTKPSFAIIPNNTTPVPLGWPKEKAVAIRISRIIFAFRNKVWPKPMEGLDLFNPVPALTEEDSSSSPSPSPSYADSDEDINSDYASDEDYSIEEETATPTGGGQRSKLRTQKRHQADSPLTISLSPSLSAKSLAGNSSLDDSLQTPKFQVQKQQGLKMTLKKGSIASPPVEEESLKMNVKIPLLTLQFPSAKGLARIPKKRSASQMTSDQSGENSNRDKRPKIISNNN</sequence>
<feature type="region of interest" description="Disordered" evidence="11">
    <location>
        <begin position="1554"/>
        <end position="1664"/>
    </location>
</feature>
<dbReference type="GO" id="GO:0005524">
    <property type="term" value="F:ATP binding"/>
    <property type="evidence" value="ECO:0007669"/>
    <property type="project" value="UniProtKB-KW"/>
</dbReference>
<dbReference type="EnsemblMetazoa" id="Aqu2.1.29668_001">
    <property type="protein sequence ID" value="Aqu2.1.29668_001"/>
    <property type="gene ID" value="Aqu2.1.29668"/>
</dbReference>
<feature type="coiled-coil region" evidence="10">
    <location>
        <begin position="1256"/>
        <end position="1291"/>
    </location>
</feature>
<dbReference type="InterPro" id="IPR016197">
    <property type="entry name" value="Chromo-like_dom_sf"/>
</dbReference>
<dbReference type="InterPro" id="IPR051493">
    <property type="entry name" value="CHD"/>
</dbReference>
<dbReference type="FunFam" id="3.40.50.10810:FF:000003">
    <property type="entry name" value="chromodomain-helicase-DNA-binding protein 8 isoform X4"/>
    <property type="match status" value="1"/>
</dbReference>
<keyword evidence="7" id="KW-0238">DNA-binding</keyword>
<feature type="compositionally biased region" description="Basic residues" evidence="11">
    <location>
        <begin position="30"/>
        <end position="41"/>
    </location>
</feature>
<dbReference type="InterPro" id="IPR027417">
    <property type="entry name" value="P-loop_NTPase"/>
</dbReference>
<keyword evidence="3" id="KW-0547">Nucleotide-binding</keyword>
<dbReference type="Pfam" id="PF00271">
    <property type="entry name" value="Helicase_C"/>
    <property type="match status" value="1"/>
</dbReference>
<evidence type="ECO:0000313" key="15">
    <source>
        <dbReference type="EnsemblMetazoa" id="Aqu2.1.29668_001"/>
    </source>
</evidence>
<dbReference type="CDD" id="cd17995">
    <property type="entry name" value="DEXHc_CHD6_7_8_9"/>
    <property type="match status" value="1"/>
</dbReference>
<dbReference type="Pfam" id="PF00385">
    <property type="entry name" value="Chromo"/>
    <property type="match status" value="2"/>
</dbReference>
<dbReference type="InterPro" id="IPR000330">
    <property type="entry name" value="SNF2_N"/>
</dbReference>
<keyword evidence="4" id="KW-0378">Hydrolase</keyword>
<dbReference type="InterPro" id="IPR001650">
    <property type="entry name" value="Helicase_C-like"/>
</dbReference>
<dbReference type="PANTHER" id="PTHR46850:SF1">
    <property type="entry name" value="CHROMODOMAIN-HELICASE-DNA-BINDING PROTEIN 9"/>
    <property type="match status" value="1"/>
</dbReference>
<feature type="compositionally biased region" description="Acidic residues" evidence="11">
    <location>
        <begin position="1"/>
        <end position="10"/>
    </location>
</feature>
<dbReference type="Gene3D" id="1.10.10.60">
    <property type="entry name" value="Homeodomain-like"/>
    <property type="match status" value="2"/>
</dbReference>
<evidence type="ECO:0000256" key="8">
    <source>
        <dbReference type="ARBA" id="ARBA00023163"/>
    </source>
</evidence>